<dbReference type="InterPro" id="IPR011598">
    <property type="entry name" value="bHLH_dom"/>
</dbReference>
<evidence type="ECO:0000313" key="7">
    <source>
        <dbReference type="WBParaSite" id="HDID_0000348401-mRNA-1"/>
    </source>
</evidence>
<dbReference type="PANTHER" id="PTHR10649:SF12">
    <property type="entry name" value="SPINELESS, ISOFORM C"/>
    <property type="match status" value="1"/>
</dbReference>
<dbReference type="InterPro" id="IPR039091">
    <property type="entry name" value="AHR/AHRR"/>
</dbReference>
<dbReference type="GO" id="GO:0006805">
    <property type="term" value="P:xenobiotic metabolic process"/>
    <property type="evidence" value="ECO:0007669"/>
    <property type="project" value="InterPro"/>
</dbReference>
<keyword evidence="5" id="KW-0539">Nucleus</keyword>
<evidence type="ECO:0000256" key="4">
    <source>
        <dbReference type="ARBA" id="ARBA00023163"/>
    </source>
</evidence>
<organism evidence="7">
    <name type="scientific">Hymenolepis diminuta</name>
    <name type="common">Rat tapeworm</name>
    <dbReference type="NCBI Taxonomy" id="6216"/>
    <lineage>
        <taxon>Eukaryota</taxon>
        <taxon>Metazoa</taxon>
        <taxon>Spiralia</taxon>
        <taxon>Lophotrochozoa</taxon>
        <taxon>Platyhelminthes</taxon>
        <taxon>Cestoda</taxon>
        <taxon>Eucestoda</taxon>
        <taxon>Cyclophyllidea</taxon>
        <taxon>Hymenolepididae</taxon>
        <taxon>Hymenolepis</taxon>
    </lineage>
</organism>
<reference evidence="7" key="1">
    <citation type="submission" date="2017-02" db="UniProtKB">
        <authorList>
            <consortium name="WormBaseParasite"/>
        </authorList>
    </citation>
    <scope>IDENTIFICATION</scope>
</reference>
<keyword evidence="2" id="KW-0805">Transcription regulation</keyword>
<name>A0A0R3SF87_HYMDI</name>
<dbReference type="GO" id="GO:0005634">
    <property type="term" value="C:nucleus"/>
    <property type="evidence" value="ECO:0007669"/>
    <property type="project" value="UniProtKB-SubCell"/>
</dbReference>
<dbReference type="PANTHER" id="PTHR10649">
    <property type="entry name" value="ARYL HYDROCARBON RECEPTOR"/>
    <property type="match status" value="1"/>
</dbReference>
<keyword evidence="4" id="KW-0804">Transcription</keyword>
<proteinExistence type="predicted"/>
<dbReference type="GO" id="GO:0046983">
    <property type="term" value="F:protein dimerization activity"/>
    <property type="evidence" value="ECO:0007669"/>
    <property type="project" value="InterPro"/>
</dbReference>
<keyword evidence="3" id="KW-0238">DNA-binding</keyword>
<dbReference type="AlphaFoldDB" id="A0A0R3SF87"/>
<accession>A0A0R3SF87</accession>
<dbReference type="STRING" id="6216.A0A0R3SF87"/>
<evidence type="ECO:0000256" key="2">
    <source>
        <dbReference type="ARBA" id="ARBA00023015"/>
    </source>
</evidence>
<evidence type="ECO:0000256" key="5">
    <source>
        <dbReference type="ARBA" id="ARBA00023242"/>
    </source>
</evidence>
<dbReference type="Pfam" id="PF00010">
    <property type="entry name" value="HLH"/>
    <property type="match status" value="1"/>
</dbReference>
<dbReference type="GO" id="GO:0034751">
    <property type="term" value="C:aryl hydrocarbon receptor complex"/>
    <property type="evidence" value="ECO:0007669"/>
    <property type="project" value="TreeGrafter"/>
</dbReference>
<evidence type="ECO:0000256" key="3">
    <source>
        <dbReference type="ARBA" id="ARBA00023125"/>
    </source>
</evidence>
<dbReference type="GO" id="GO:0000976">
    <property type="term" value="F:transcription cis-regulatory region binding"/>
    <property type="evidence" value="ECO:0007669"/>
    <property type="project" value="TreeGrafter"/>
</dbReference>
<evidence type="ECO:0000259" key="6">
    <source>
        <dbReference type="PROSITE" id="PS50888"/>
    </source>
</evidence>
<dbReference type="GO" id="GO:0004879">
    <property type="term" value="F:nuclear receptor activity"/>
    <property type="evidence" value="ECO:0007669"/>
    <property type="project" value="TreeGrafter"/>
</dbReference>
<dbReference type="PROSITE" id="PS50888">
    <property type="entry name" value="BHLH"/>
    <property type="match status" value="1"/>
</dbReference>
<dbReference type="Gene3D" id="4.10.280.10">
    <property type="entry name" value="Helix-loop-helix DNA-binding domain"/>
    <property type="match status" value="1"/>
</dbReference>
<protein>
    <submittedName>
        <fullName evidence="7">BHLH domain-containing protein</fullName>
    </submittedName>
</protein>
<sequence>LNAELEHLASLLPFEQSVIAKLDKLSILRLAVSYLRMKGYFQERHVSLFKFRLVNSLIVDFSHLTELRYGDVLFKIEESNIYFFQN</sequence>
<evidence type="ECO:0000256" key="1">
    <source>
        <dbReference type="ARBA" id="ARBA00004123"/>
    </source>
</evidence>
<dbReference type="SUPFAM" id="SSF47459">
    <property type="entry name" value="HLH, helix-loop-helix DNA-binding domain"/>
    <property type="match status" value="1"/>
</dbReference>
<dbReference type="WBParaSite" id="HDID_0000348401-mRNA-1">
    <property type="protein sequence ID" value="HDID_0000348401-mRNA-1"/>
    <property type="gene ID" value="HDID_0000348401"/>
</dbReference>
<comment type="subcellular location">
    <subcellularLocation>
        <location evidence="1">Nucleus</location>
    </subcellularLocation>
</comment>
<feature type="domain" description="BHLH" evidence="6">
    <location>
        <begin position="1"/>
        <end position="38"/>
    </location>
</feature>
<dbReference type="InterPro" id="IPR036638">
    <property type="entry name" value="HLH_DNA-bd_sf"/>
</dbReference>